<dbReference type="EMBL" id="CAKLPZ010000003">
    <property type="protein sequence ID" value="CAH1001564.1"/>
    <property type="molecule type" value="Genomic_DNA"/>
</dbReference>
<comment type="caution">
    <text evidence="2">The sequence shown here is derived from an EMBL/GenBank/DDBJ whole genome shotgun (WGS) entry which is preliminary data.</text>
</comment>
<keyword evidence="1" id="KW-0812">Transmembrane</keyword>
<gene>
    <name evidence="2" type="ORF">LEM8419_02467</name>
</gene>
<dbReference type="Proteomes" id="UP000837803">
    <property type="component" value="Unassembled WGS sequence"/>
</dbReference>
<dbReference type="RefSeq" id="WP_238751414.1">
    <property type="nucleotide sequence ID" value="NZ_CAKLPZ010000003.1"/>
</dbReference>
<feature type="transmembrane region" description="Helical" evidence="1">
    <location>
        <begin position="41"/>
        <end position="63"/>
    </location>
</feature>
<sequence>MLKHSTTLTVIGFILFFLGLVSILLNLVGVDIFFLSWLYTYSVALSFAVRLAMIIGGVVLIYVGQTDWSREEL</sequence>
<name>A0ABM9B2J4_9BACT</name>
<reference evidence="2" key="1">
    <citation type="submission" date="2021-12" db="EMBL/GenBank/DDBJ databases">
        <authorList>
            <person name="Rodrigo-Torres L."/>
            <person name="Arahal R. D."/>
            <person name="Lucena T."/>
        </authorList>
    </citation>
    <scope>NUCLEOTIDE SEQUENCE</scope>
    <source>
        <strain evidence="2">CECT 8419</strain>
    </source>
</reference>
<evidence type="ECO:0000313" key="3">
    <source>
        <dbReference type="Proteomes" id="UP000837803"/>
    </source>
</evidence>
<protein>
    <submittedName>
        <fullName evidence="2">Uncharacterized protein</fullName>
    </submittedName>
</protein>
<keyword evidence="3" id="KW-1185">Reference proteome</keyword>
<evidence type="ECO:0000313" key="2">
    <source>
        <dbReference type="EMBL" id="CAH1001564.1"/>
    </source>
</evidence>
<accession>A0ABM9B2J4</accession>
<keyword evidence="1" id="KW-0472">Membrane</keyword>
<evidence type="ECO:0000256" key="1">
    <source>
        <dbReference type="SAM" id="Phobius"/>
    </source>
</evidence>
<organism evidence="2 3">
    <name type="scientific">Neolewinella maritima</name>
    <dbReference type="NCBI Taxonomy" id="1383882"/>
    <lineage>
        <taxon>Bacteria</taxon>
        <taxon>Pseudomonadati</taxon>
        <taxon>Bacteroidota</taxon>
        <taxon>Saprospiria</taxon>
        <taxon>Saprospirales</taxon>
        <taxon>Lewinellaceae</taxon>
        <taxon>Neolewinella</taxon>
    </lineage>
</organism>
<proteinExistence type="predicted"/>
<keyword evidence="1" id="KW-1133">Transmembrane helix</keyword>
<feature type="transmembrane region" description="Helical" evidence="1">
    <location>
        <begin position="12"/>
        <end position="35"/>
    </location>
</feature>